<dbReference type="PANTHER" id="PTHR13693">
    <property type="entry name" value="CLASS II AMINOTRANSFERASE/8-AMINO-7-OXONONANOATE SYNTHASE"/>
    <property type="match status" value="1"/>
</dbReference>
<gene>
    <name evidence="4" type="ORF">NBRC116591_29010</name>
</gene>
<comment type="cofactor">
    <cofactor evidence="1">
        <name>pyridoxal 5'-phosphate</name>
        <dbReference type="ChEBI" id="CHEBI:597326"/>
    </cofactor>
</comment>
<keyword evidence="5" id="KW-1185">Reference proteome</keyword>
<evidence type="ECO:0000256" key="2">
    <source>
        <dbReference type="ARBA" id="ARBA00022679"/>
    </source>
</evidence>
<dbReference type="RefSeq" id="WP_353303725.1">
    <property type="nucleotide sequence ID" value="NZ_BAABWN010000009.1"/>
</dbReference>
<dbReference type="InterPro" id="IPR050087">
    <property type="entry name" value="AON_synthase_class-II"/>
</dbReference>
<dbReference type="Gene3D" id="3.90.1150.10">
    <property type="entry name" value="Aspartate Aminotransferase, domain 1"/>
    <property type="match status" value="1"/>
</dbReference>
<accession>A0ABQ0ABR3</accession>
<dbReference type="InterPro" id="IPR015421">
    <property type="entry name" value="PyrdxlP-dep_Trfase_major"/>
</dbReference>
<dbReference type="EMBL" id="BAABWN010000009">
    <property type="protein sequence ID" value="GAA6169090.1"/>
    <property type="molecule type" value="Genomic_DNA"/>
</dbReference>
<dbReference type="InterPro" id="IPR004839">
    <property type="entry name" value="Aminotransferase_I/II_large"/>
</dbReference>
<dbReference type="CDD" id="cd06454">
    <property type="entry name" value="KBL_like"/>
    <property type="match status" value="1"/>
</dbReference>
<sequence length="428" mass="46031">MTSFKINDLTSGSRTCKFILSRYIKYKQKGYSALVSRIFHGVPAKNAKVSYNTVEFTDPSNPSYSDEIKDVLHLGSYNYSGLNGNTEIIDAAKDALDQYGTTTSGVRLLNGTSNLHIELEKKLAKFLGYESAVTYSSGFAANLAVFDTLCDESDVIFSDELNHESILKGIKLSGAACETYPHKDVAALEQLIAKYPKDTRKFIVTDGIFSMDGDLAPLPELAQLAEQYGCYLIVDDAHGTAAIGPNGRGSVAHFGLEKKVDIITGSLSKGLPGIGGFIACNKKIGVVLRTGSAPYIFSASIPPATAAGVTKAIDILQKNPAIINRLDRNAKFVRDSLRAADIDILQSETAVIPVIVGSDHNAYTLAKNLHERGIYANPVVFPAVKRGSARIRLNVSADLNQNELNFAVDAIIRETHNILNIPSAAGAA</sequence>
<dbReference type="Pfam" id="PF00155">
    <property type="entry name" value="Aminotran_1_2"/>
    <property type="match status" value="1"/>
</dbReference>
<name>A0ABQ0ABR3_9GAMM</name>
<proteinExistence type="predicted"/>
<dbReference type="Proteomes" id="UP001465153">
    <property type="component" value="Unassembled WGS sequence"/>
</dbReference>
<dbReference type="InterPro" id="IPR015424">
    <property type="entry name" value="PyrdxlP-dep_Trfase"/>
</dbReference>
<evidence type="ECO:0000256" key="1">
    <source>
        <dbReference type="ARBA" id="ARBA00001933"/>
    </source>
</evidence>
<dbReference type="Gene3D" id="3.40.640.10">
    <property type="entry name" value="Type I PLP-dependent aspartate aminotransferase-like (Major domain)"/>
    <property type="match status" value="1"/>
</dbReference>
<reference evidence="4 5" key="1">
    <citation type="submission" date="2024-04" db="EMBL/GenBank/DDBJ databases">
        <title>Draft genome sequence of Sessilibacter corallicola NBRC 116591.</title>
        <authorList>
            <person name="Miyakawa T."/>
            <person name="Kusuya Y."/>
            <person name="Miura T."/>
        </authorList>
    </citation>
    <scope>NUCLEOTIDE SEQUENCE [LARGE SCALE GENOMIC DNA]</scope>
    <source>
        <strain evidence="4 5">KU-00831-HH</strain>
    </source>
</reference>
<evidence type="ECO:0000259" key="3">
    <source>
        <dbReference type="Pfam" id="PF00155"/>
    </source>
</evidence>
<evidence type="ECO:0000313" key="5">
    <source>
        <dbReference type="Proteomes" id="UP001465153"/>
    </source>
</evidence>
<comment type="caution">
    <text evidence="4">The sequence shown here is derived from an EMBL/GenBank/DDBJ whole genome shotgun (WGS) entry which is preliminary data.</text>
</comment>
<dbReference type="InterPro" id="IPR015422">
    <property type="entry name" value="PyrdxlP-dep_Trfase_small"/>
</dbReference>
<keyword evidence="2" id="KW-0808">Transferase</keyword>
<organism evidence="4 5">
    <name type="scientific">Sessilibacter corallicola</name>
    <dbReference type="NCBI Taxonomy" id="2904075"/>
    <lineage>
        <taxon>Bacteria</taxon>
        <taxon>Pseudomonadati</taxon>
        <taxon>Pseudomonadota</taxon>
        <taxon>Gammaproteobacteria</taxon>
        <taxon>Cellvibrionales</taxon>
        <taxon>Cellvibrionaceae</taxon>
        <taxon>Sessilibacter</taxon>
    </lineage>
</organism>
<protein>
    <submittedName>
        <fullName evidence="4">Glycine C-acetyltransferase</fullName>
    </submittedName>
</protein>
<dbReference type="PANTHER" id="PTHR13693:SF3">
    <property type="entry name" value="LD36009P"/>
    <property type="match status" value="1"/>
</dbReference>
<dbReference type="SUPFAM" id="SSF53383">
    <property type="entry name" value="PLP-dependent transferases"/>
    <property type="match status" value="1"/>
</dbReference>
<evidence type="ECO:0000313" key="4">
    <source>
        <dbReference type="EMBL" id="GAA6169090.1"/>
    </source>
</evidence>
<feature type="domain" description="Aminotransferase class I/classII large" evidence="3">
    <location>
        <begin position="69"/>
        <end position="411"/>
    </location>
</feature>